<protein>
    <submittedName>
        <fullName evidence="1">Uncharacterized protein</fullName>
    </submittedName>
</protein>
<reference evidence="1" key="1">
    <citation type="submission" date="2018-05" db="EMBL/GenBank/DDBJ databases">
        <authorList>
            <person name="Lanie J.A."/>
            <person name="Ng W.-L."/>
            <person name="Kazmierczak K.M."/>
            <person name="Andrzejewski T.M."/>
            <person name="Davidsen T.M."/>
            <person name="Wayne K.J."/>
            <person name="Tettelin H."/>
            <person name="Glass J.I."/>
            <person name="Rusch D."/>
            <person name="Podicherti R."/>
            <person name="Tsui H.-C.T."/>
            <person name="Winkler M.E."/>
        </authorList>
    </citation>
    <scope>NUCLEOTIDE SEQUENCE</scope>
</reference>
<dbReference type="AlphaFoldDB" id="A0A383C2M5"/>
<evidence type="ECO:0000313" key="1">
    <source>
        <dbReference type="EMBL" id="SVE26686.1"/>
    </source>
</evidence>
<organism evidence="1">
    <name type="scientific">marine metagenome</name>
    <dbReference type="NCBI Taxonomy" id="408172"/>
    <lineage>
        <taxon>unclassified sequences</taxon>
        <taxon>metagenomes</taxon>
        <taxon>ecological metagenomes</taxon>
    </lineage>
</organism>
<feature type="non-terminal residue" evidence="1">
    <location>
        <position position="1"/>
    </location>
</feature>
<name>A0A383C2M5_9ZZZZ</name>
<sequence length="222" mass="25215">PEGALEGHIGDFQVITEDDVVPSGRWVFVSLRYDGVSLVLASDGVERRSDVLQGLGRKLGDRAAPVVPAAIPRNENPVMISAKDNSFPGDIDEVRLRGRSEKAVYSHPPFEKLIGWKKVIHFDRYGHLDPVFHEKNIRIVLVEVSDDHFALEETLAAKKKSSRAQVDRFVQTFQEWLEDEWSPDEMPDLVEEEEERDIEERVYSQARKKVIKIDTLGVVSVQ</sequence>
<dbReference type="EMBL" id="UINC01205490">
    <property type="protein sequence ID" value="SVE26686.1"/>
    <property type="molecule type" value="Genomic_DNA"/>
</dbReference>
<accession>A0A383C2M5</accession>
<dbReference type="Gene3D" id="2.60.120.200">
    <property type="match status" value="1"/>
</dbReference>
<gene>
    <name evidence="1" type="ORF">METZ01_LOCUS479540</name>
</gene>
<proteinExistence type="predicted"/>